<dbReference type="InterPro" id="IPR027417">
    <property type="entry name" value="P-loop_NTPase"/>
</dbReference>
<dbReference type="InterPro" id="IPR050923">
    <property type="entry name" value="Cell_Proc_Reg/RNA_Proc"/>
</dbReference>
<dbReference type="PROSITE" id="PS50901">
    <property type="entry name" value="FTSK"/>
    <property type="match status" value="1"/>
</dbReference>
<dbReference type="InterPro" id="IPR008984">
    <property type="entry name" value="SMAD_FHA_dom_sf"/>
</dbReference>
<dbReference type="PANTHER" id="PTHR23308">
    <property type="entry name" value="NUCLEAR INHIBITOR OF PROTEIN PHOSPHATASE-1"/>
    <property type="match status" value="1"/>
</dbReference>
<feature type="compositionally biased region" description="Pro residues" evidence="3">
    <location>
        <begin position="263"/>
        <end position="280"/>
    </location>
</feature>
<dbReference type="GO" id="GO:0003677">
    <property type="term" value="F:DNA binding"/>
    <property type="evidence" value="ECO:0007669"/>
    <property type="project" value="InterPro"/>
</dbReference>
<sequence>MQIRLTVLGPPGGPTAPHGCDLLVTAPPGTPLAAISGALAQAAQAGEGPVVLYAGGDRLDVQRSLLGEPPLIDGAVLSLHGPGPAPVPPDASTRLHVVSGPDAGGVHLLHGGRAGVGRAEDADIALDDPDVSRAHCAVTVVPDGRVLVADLDSTNGTTVDGEPVGRESVPLAPGALLRIGESGLRLADEPPPAVPATADGEGRVRVPTPDAGPVVPFAPGEAAPPAAPAPSTAVERQPDEAPAAPRRRGGLGAWARRFSAPRPTGPATPEPAAPPAPTPRLPDAWPDPAALLLTALGPGPRLWERAQGHPETLTVRLGTADRSAGPGAGPLRAVPVTVSLLEAGSLGLAGPRPRLTGLARAVLAQLTALHAPDRLDLVLVSADRARPVETRTAEWSWLGWLPHVRPARGQDCRLLLAHDPEQAAARTGELLRRLDETLHEQAARRAAGGSVDEAAGGPYTVVVLDGDPGTPELREAAERLAAQGAAAGIHVLCLAETPPASPTSPLTATFETAAGQNPAFRSCGAAALLTGDVATSLRLLRVAGGSPVGQGVPATVDAVSPAWAERFARALAPLRPDTPSAEPHARVTAPLPRTARLLDELGLARATPASLLARWAAAADHPGPPLGPPGCVQAVLGAGRHGPVTVDLAADQGAHLLIEGPPGSGRTELLRALAASLCAAERPERLGLILLDGGDTGGPGAGEGLRSCTELPHVTARLGAHDPGVMREFAQTLAAELKRRAELLAPAAAPTPSVPAPRADRTTAIARDGAAARPGTVSHRALTGETRTAPTSIPTQQHAEVEAPPSRTLRLRTTPGAASEPSAAAPPPRLVVLVDDLDALLAPALGSPGRPSAGSVVRALEAVARDGERLGVHLIATTASMERAAATELARRALLRVTLDTPLGGPEDPAPGRGTLTAPDSELPVPFQAGRVSGRIPRTATLRPTVVALDWSRAGDPPTRRPVRELGNGPTDLALLASALERAASGGR</sequence>
<dbReference type="Proteomes" id="UP000660975">
    <property type="component" value="Unassembled WGS sequence"/>
</dbReference>
<feature type="binding site" evidence="2">
    <location>
        <begin position="660"/>
        <end position="667"/>
    </location>
    <ligand>
        <name>ATP</name>
        <dbReference type="ChEBI" id="CHEBI:30616"/>
    </ligand>
</feature>
<reference evidence="6 8" key="2">
    <citation type="submission" date="2020-02" db="EMBL/GenBank/DDBJ databases">
        <title>Whole genome shotgun sequence of Streptomyces gougerotii NBRC 13043.</title>
        <authorList>
            <person name="Ichikawa N."/>
            <person name="Komaki H."/>
            <person name="Tamura T."/>
        </authorList>
    </citation>
    <scope>NUCLEOTIDE SEQUENCE [LARGE SCALE GENOMIC DNA]</scope>
    <source>
        <strain evidence="6 8">NBRC 13043</strain>
    </source>
</reference>
<feature type="compositionally biased region" description="Polar residues" evidence="3">
    <location>
        <begin position="785"/>
        <end position="798"/>
    </location>
</feature>
<evidence type="ECO:0000259" key="4">
    <source>
        <dbReference type="PROSITE" id="PS50006"/>
    </source>
</evidence>
<dbReference type="SMART" id="SM00382">
    <property type="entry name" value="AAA"/>
    <property type="match status" value="1"/>
</dbReference>
<dbReference type="InterPro" id="IPR002543">
    <property type="entry name" value="FtsK_dom"/>
</dbReference>
<dbReference type="SMART" id="SM00240">
    <property type="entry name" value="FHA"/>
    <property type="match status" value="1"/>
</dbReference>
<evidence type="ECO:0000313" key="6">
    <source>
        <dbReference type="EMBL" id="GFH75473.1"/>
    </source>
</evidence>
<feature type="compositionally biased region" description="Low complexity" evidence="3">
    <location>
        <begin position="211"/>
        <end position="224"/>
    </location>
</feature>
<feature type="region of interest" description="Disordered" evidence="3">
    <location>
        <begin position="951"/>
        <end position="970"/>
    </location>
</feature>
<name>A0A8H9LR16_9ACTN</name>
<evidence type="ECO:0000256" key="3">
    <source>
        <dbReference type="SAM" id="MobiDB-lite"/>
    </source>
</evidence>
<dbReference type="EMBL" id="BMSC01000018">
    <property type="protein sequence ID" value="GGU87212.1"/>
    <property type="molecule type" value="Genomic_DNA"/>
</dbReference>
<dbReference type="Pfam" id="PF01580">
    <property type="entry name" value="FtsK_SpoIIIE"/>
    <property type="match status" value="1"/>
</dbReference>
<evidence type="ECO:0000256" key="2">
    <source>
        <dbReference type="PROSITE-ProRule" id="PRU00289"/>
    </source>
</evidence>
<dbReference type="EMBL" id="BLLO01000006">
    <property type="protein sequence ID" value="GFH75473.1"/>
    <property type="molecule type" value="Genomic_DNA"/>
</dbReference>
<dbReference type="InterPro" id="IPR000253">
    <property type="entry name" value="FHA_dom"/>
</dbReference>
<dbReference type="Gene3D" id="2.60.200.20">
    <property type="match status" value="1"/>
</dbReference>
<dbReference type="PROSITE" id="PS50006">
    <property type="entry name" value="FHA_DOMAIN"/>
    <property type="match status" value="1"/>
</dbReference>
<evidence type="ECO:0000313" key="8">
    <source>
        <dbReference type="Proteomes" id="UP000480804"/>
    </source>
</evidence>
<dbReference type="GO" id="GO:0005524">
    <property type="term" value="F:ATP binding"/>
    <property type="evidence" value="ECO:0007669"/>
    <property type="project" value="UniProtKB-UniRule"/>
</dbReference>
<gene>
    <name evidence="7" type="ORF">GCM10010227_47060</name>
    <name evidence="6" type="ORF">Sgou_01430</name>
</gene>
<dbReference type="AlphaFoldDB" id="A0A8H9LR16"/>
<comment type="caution">
    <text evidence="7">The sequence shown here is derived from an EMBL/GenBank/DDBJ whole genome shotgun (WGS) entry which is preliminary data.</text>
</comment>
<evidence type="ECO:0000313" key="7">
    <source>
        <dbReference type="EMBL" id="GGU87212.1"/>
    </source>
</evidence>
<reference evidence="7" key="1">
    <citation type="journal article" date="2014" name="Int. J. Syst. Evol. Microbiol.">
        <title>Complete genome sequence of Corynebacterium casei LMG S-19264T (=DSM 44701T), isolated from a smear-ripened cheese.</title>
        <authorList>
            <consortium name="US DOE Joint Genome Institute (JGI-PGF)"/>
            <person name="Walter F."/>
            <person name="Albersmeier A."/>
            <person name="Kalinowski J."/>
            <person name="Ruckert C."/>
        </authorList>
    </citation>
    <scope>NUCLEOTIDE SEQUENCE</scope>
    <source>
        <strain evidence="7">JCM 4136</strain>
    </source>
</reference>
<organism evidence="7 9">
    <name type="scientific">Streptomyces gougerotii</name>
    <dbReference type="NCBI Taxonomy" id="53448"/>
    <lineage>
        <taxon>Bacteria</taxon>
        <taxon>Bacillati</taxon>
        <taxon>Actinomycetota</taxon>
        <taxon>Actinomycetes</taxon>
        <taxon>Kitasatosporales</taxon>
        <taxon>Streptomycetaceae</taxon>
        <taxon>Streptomyces</taxon>
        <taxon>Streptomyces diastaticus group</taxon>
    </lineage>
</organism>
<dbReference type="SUPFAM" id="SSF49879">
    <property type="entry name" value="SMAD/FHA domain"/>
    <property type="match status" value="1"/>
</dbReference>
<dbReference type="Pfam" id="PF00498">
    <property type="entry name" value="FHA"/>
    <property type="match status" value="1"/>
</dbReference>
<feature type="compositionally biased region" description="Low complexity" evidence="3">
    <location>
        <begin position="253"/>
        <end position="262"/>
    </location>
</feature>
<accession>A0A8H9LR16</accession>
<evidence type="ECO:0008006" key="10">
    <source>
        <dbReference type="Google" id="ProtNLM"/>
    </source>
</evidence>
<evidence type="ECO:0000313" key="9">
    <source>
        <dbReference type="Proteomes" id="UP000660975"/>
    </source>
</evidence>
<feature type="domain" description="FtsK" evidence="5">
    <location>
        <begin position="641"/>
        <end position="910"/>
    </location>
</feature>
<feature type="domain" description="FHA" evidence="4">
    <location>
        <begin position="114"/>
        <end position="164"/>
    </location>
</feature>
<dbReference type="Gene3D" id="3.40.50.300">
    <property type="entry name" value="P-loop containing nucleotide triphosphate hydrolases"/>
    <property type="match status" value="2"/>
</dbReference>
<dbReference type="CDD" id="cd00060">
    <property type="entry name" value="FHA"/>
    <property type="match status" value="1"/>
</dbReference>
<evidence type="ECO:0000259" key="5">
    <source>
        <dbReference type="PROSITE" id="PS50901"/>
    </source>
</evidence>
<keyword evidence="2" id="KW-0547">Nucleotide-binding</keyword>
<keyword evidence="1" id="KW-0597">Phosphoprotein</keyword>
<feature type="region of interest" description="Disordered" evidence="3">
    <location>
        <begin position="186"/>
        <end position="285"/>
    </location>
</feature>
<keyword evidence="2" id="KW-0067">ATP-binding</keyword>
<reference evidence="7" key="3">
    <citation type="submission" date="2020-09" db="EMBL/GenBank/DDBJ databases">
        <authorList>
            <person name="Sun Q."/>
            <person name="Ohkuma M."/>
        </authorList>
    </citation>
    <scope>NUCLEOTIDE SEQUENCE</scope>
    <source>
        <strain evidence="7">JCM 4136</strain>
    </source>
</reference>
<proteinExistence type="predicted"/>
<dbReference type="SUPFAM" id="SSF52540">
    <property type="entry name" value="P-loop containing nucleoside triphosphate hydrolases"/>
    <property type="match status" value="1"/>
</dbReference>
<dbReference type="Proteomes" id="UP000480804">
    <property type="component" value="Unassembled WGS sequence"/>
</dbReference>
<keyword evidence="8" id="KW-1185">Reference proteome</keyword>
<feature type="region of interest" description="Disordered" evidence="3">
    <location>
        <begin position="766"/>
        <end position="825"/>
    </location>
</feature>
<evidence type="ECO:0000256" key="1">
    <source>
        <dbReference type="ARBA" id="ARBA00022553"/>
    </source>
</evidence>
<feature type="region of interest" description="Disordered" evidence="3">
    <location>
        <begin position="900"/>
        <end position="924"/>
    </location>
</feature>
<dbReference type="RefSeq" id="WP_100457796.1">
    <property type="nucleotide sequence ID" value="NZ_BLLO01000006.1"/>
</dbReference>
<protein>
    <recommendedName>
        <fullName evidence="10">FHA domain-containing protein</fullName>
    </recommendedName>
</protein>
<dbReference type="InterPro" id="IPR003593">
    <property type="entry name" value="AAA+_ATPase"/>
</dbReference>